<dbReference type="Pfam" id="PF09361">
    <property type="entry name" value="Phasin_2"/>
    <property type="match status" value="1"/>
</dbReference>
<accession>A0A4Q8D0B5</accession>
<comment type="caution">
    <text evidence="3">The sequence shown here is derived from an EMBL/GenBank/DDBJ whole genome shotgun (WGS) entry which is preliminary data.</text>
</comment>
<dbReference type="AlphaFoldDB" id="A0A4Q8D0B5"/>
<keyword evidence="4" id="KW-1185">Reference proteome</keyword>
<feature type="domain" description="Phasin" evidence="2">
    <location>
        <begin position="18"/>
        <end position="108"/>
    </location>
</feature>
<evidence type="ECO:0000259" key="2">
    <source>
        <dbReference type="Pfam" id="PF09361"/>
    </source>
</evidence>
<feature type="compositionally biased region" description="Basic and acidic residues" evidence="1">
    <location>
        <begin position="116"/>
        <end position="125"/>
    </location>
</feature>
<gene>
    <name evidence="3" type="ORF">EV698_0999</name>
</gene>
<proteinExistence type="predicted"/>
<dbReference type="RefSeq" id="WP_130503025.1">
    <property type="nucleotide sequence ID" value="NZ_SHLI01000001.1"/>
</dbReference>
<evidence type="ECO:0000313" key="3">
    <source>
        <dbReference type="EMBL" id="RZU98738.1"/>
    </source>
</evidence>
<name>A0A4Q8D0B5_9GAMM</name>
<evidence type="ECO:0000313" key="4">
    <source>
        <dbReference type="Proteomes" id="UP000292298"/>
    </source>
</evidence>
<protein>
    <submittedName>
        <fullName evidence="3">Phasin family protein</fullName>
    </submittedName>
</protein>
<feature type="region of interest" description="Disordered" evidence="1">
    <location>
        <begin position="108"/>
        <end position="131"/>
    </location>
</feature>
<sequence length="131" mass="14289">MNNELFNQYTKQIETLFMAPARAYATLAATHTQKLMDAQMDAVRTYSEIGVQQARAAMEIKDADALQQYAADQQSVAKDLGERVKADGEKVVALNQNFANEARKLVESSAQSASETTKETVEATKKAAKAG</sequence>
<dbReference type="EMBL" id="SHLI01000001">
    <property type="protein sequence ID" value="RZU98738.1"/>
    <property type="molecule type" value="Genomic_DNA"/>
</dbReference>
<reference evidence="3 4" key="1">
    <citation type="submission" date="2019-02" db="EMBL/GenBank/DDBJ databases">
        <title>Genomic Encyclopedia of Type Strains, Phase IV (KMG-IV): sequencing the most valuable type-strain genomes for metagenomic binning, comparative biology and taxonomic classification.</title>
        <authorList>
            <person name="Goeker M."/>
        </authorList>
    </citation>
    <scope>NUCLEOTIDE SEQUENCE [LARGE SCALE GENOMIC DNA]</scope>
    <source>
        <strain evidence="3 4">DSM 21056</strain>
    </source>
</reference>
<evidence type="ECO:0000256" key="1">
    <source>
        <dbReference type="SAM" id="MobiDB-lite"/>
    </source>
</evidence>
<organism evidence="3 4">
    <name type="scientific">Spiribacter vilamensis</name>
    <dbReference type="NCBI Taxonomy" id="531306"/>
    <lineage>
        <taxon>Bacteria</taxon>
        <taxon>Pseudomonadati</taxon>
        <taxon>Pseudomonadota</taxon>
        <taxon>Gammaproteobacteria</taxon>
        <taxon>Chromatiales</taxon>
        <taxon>Ectothiorhodospiraceae</taxon>
        <taxon>Spiribacter</taxon>
    </lineage>
</organism>
<dbReference type="Proteomes" id="UP000292298">
    <property type="component" value="Unassembled WGS sequence"/>
</dbReference>
<dbReference type="OrthoDB" id="5796765at2"/>
<dbReference type="InterPro" id="IPR018968">
    <property type="entry name" value="Phasin"/>
</dbReference>